<keyword evidence="2" id="KW-1185">Reference proteome</keyword>
<evidence type="ECO:0000313" key="1">
    <source>
        <dbReference type="EMBL" id="VEL06858.1"/>
    </source>
</evidence>
<dbReference type="EMBL" id="CAAALY010000524">
    <property type="protein sequence ID" value="VEL06858.1"/>
    <property type="molecule type" value="Genomic_DNA"/>
</dbReference>
<comment type="caution">
    <text evidence="1">The sequence shown here is derived from an EMBL/GenBank/DDBJ whole genome shotgun (WGS) entry which is preliminary data.</text>
</comment>
<evidence type="ECO:0000313" key="2">
    <source>
        <dbReference type="Proteomes" id="UP000784294"/>
    </source>
</evidence>
<gene>
    <name evidence="1" type="ORF">PXEA_LOCUS298</name>
</gene>
<dbReference type="Proteomes" id="UP000784294">
    <property type="component" value="Unassembled WGS sequence"/>
</dbReference>
<sequence length="91" mass="10387">MYQPSPLSGRPVRLTWLGDPPLLSSPDRVSATCTPSNLFINWPLPSLALYFSLSPVDIYRIMSRLRIEKSSRVFRRPEAREPFHLTLLSCA</sequence>
<proteinExistence type="predicted"/>
<accession>A0A448WA87</accession>
<organism evidence="1 2">
    <name type="scientific">Protopolystoma xenopodis</name>
    <dbReference type="NCBI Taxonomy" id="117903"/>
    <lineage>
        <taxon>Eukaryota</taxon>
        <taxon>Metazoa</taxon>
        <taxon>Spiralia</taxon>
        <taxon>Lophotrochozoa</taxon>
        <taxon>Platyhelminthes</taxon>
        <taxon>Monogenea</taxon>
        <taxon>Polyopisthocotylea</taxon>
        <taxon>Polystomatidea</taxon>
        <taxon>Polystomatidae</taxon>
        <taxon>Protopolystoma</taxon>
    </lineage>
</organism>
<name>A0A448WA87_9PLAT</name>
<protein>
    <submittedName>
        <fullName evidence="1">Uncharacterized protein</fullName>
    </submittedName>
</protein>
<reference evidence="1" key="1">
    <citation type="submission" date="2018-11" db="EMBL/GenBank/DDBJ databases">
        <authorList>
            <consortium name="Pathogen Informatics"/>
        </authorList>
    </citation>
    <scope>NUCLEOTIDE SEQUENCE</scope>
</reference>
<dbReference type="AlphaFoldDB" id="A0A448WA87"/>